<feature type="transmembrane region" description="Helical" evidence="2">
    <location>
        <begin position="44"/>
        <end position="67"/>
    </location>
</feature>
<dbReference type="EMBL" id="JARXRN010000021">
    <property type="protein sequence ID" value="MDH5830148.1"/>
    <property type="molecule type" value="Genomic_DNA"/>
</dbReference>
<feature type="transmembrane region" description="Helical" evidence="2">
    <location>
        <begin position="140"/>
        <end position="165"/>
    </location>
</feature>
<evidence type="ECO:0000256" key="2">
    <source>
        <dbReference type="SAM" id="Phobius"/>
    </source>
</evidence>
<sequence length="253" mass="28185">MKPEPAPAPIPVPPLSGPVPGADADPDADRSIVRRLWDVFRREPMLLVTCSYLFVSIVGLWDLYWFYRGFDIPILEFLQSSDYFVAGLRRPAYAGLLAWTLLVAALSIWPQRWRMRHPERAARLDRRWWFRAFFPRRGDWWAYFGLHPETTATLTALVVMAMMLFHQSDSRADAIRAGGGNAVQVEDGRGRIAGDWRMLGTSSAYVFLWDPAEQRALVLPVESIAGIRPLASGIVAAAPGAAPPASPSGEGPR</sequence>
<proteinExistence type="predicted"/>
<keyword evidence="2" id="KW-0812">Transmembrane</keyword>
<dbReference type="Proteomes" id="UP001156831">
    <property type="component" value="Unassembled WGS sequence"/>
</dbReference>
<feature type="region of interest" description="Disordered" evidence="1">
    <location>
        <begin position="1"/>
        <end position="26"/>
    </location>
</feature>
<keyword evidence="2" id="KW-1133">Transmembrane helix</keyword>
<organism evidence="3 4">
    <name type="scientific">Luteimonas rhizosphaericola</name>
    <dbReference type="NCBI Taxonomy" id="3042024"/>
    <lineage>
        <taxon>Bacteria</taxon>
        <taxon>Pseudomonadati</taxon>
        <taxon>Pseudomonadota</taxon>
        <taxon>Gammaproteobacteria</taxon>
        <taxon>Lysobacterales</taxon>
        <taxon>Lysobacteraceae</taxon>
        <taxon>Luteimonas</taxon>
    </lineage>
</organism>
<protein>
    <submittedName>
        <fullName evidence="3">Uncharacterized protein</fullName>
    </submittedName>
</protein>
<evidence type="ECO:0000313" key="4">
    <source>
        <dbReference type="Proteomes" id="UP001156831"/>
    </source>
</evidence>
<keyword evidence="2" id="KW-0472">Membrane</keyword>
<keyword evidence="4" id="KW-1185">Reference proteome</keyword>
<evidence type="ECO:0000256" key="1">
    <source>
        <dbReference type="SAM" id="MobiDB-lite"/>
    </source>
</evidence>
<comment type="caution">
    <text evidence="3">The sequence shown here is derived from an EMBL/GenBank/DDBJ whole genome shotgun (WGS) entry which is preliminary data.</text>
</comment>
<gene>
    <name evidence="3" type="ORF">QFW80_06395</name>
</gene>
<feature type="compositionally biased region" description="Pro residues" evidence="1">
    <location>
        <begin position="1"/>
        <end position="17"/>
    </location>
</feature>
<dbReference type="RefSeq" id="WP_280600668.1">
    <property type="nucleotide sequence ID" value="NZ_JARXRN010000021.1"/>
</dbReference>
<feature type="transmembrane region" description="Helical" evidence="2">
    <location>
        <begin position="92"/>
        <end position="110"/>
    </location>
</feature>
<name>A0ABT6JHK1_9GAMM</name>
<reference evidence="3 4" key="1">
    <citation type="submission" date="2023-04" db="EMBL/GenBank/DDBJ databases">
        <title>Luteimonas sp. M1R5S18.</title>
        <authorList>
            <person name="Sun J.-Q."/>
        </authorList>
    </citation>
    <scope>NUCLEOTIDE SEQUENCE [LARGE SCALE GENOMIC DNA]</scope>
    <source>
        <strain evidence="3 4">M1R5S18</strain>
    </source>
</reference>
<accession>A0ABT6JHK1</accession>
<evidence type="ECO:0000313" key="3">
    <source>
        <dbReference type="EMBL" id="MDH5830148.1"/>
    </source>
</evidence>